<protein>
    <submittedName>
        <fullName evidence="1">Uncharacterized protein</fullName>
    </submittedName>
</protein>
<accession>A0ACB0L8B5</accession>
<dbReference type="Proteomes" id="UP001177021">
    <property type="component" value="Unassembled WGS sequence"/>
</dbReference>
<evidence type="ECO:0000313" key="1">
    <source>
        <dbReference type="EMBL" id="CAJ2664853.1"/>
    </source>
</evidence>
<keyword evidence="2" id="KW-1185">Reference proteome</keyword>
<sequence>MDSNKIHSLFPLNVANSILAVPFDDVKEDNLVWEDDMHGNYSVKSGYNLLLKPTVHEATMRENAEWKWLWKIQAPQKTKHLLWRICKGCLLTNAAFDCNEAGKAAMLLWVLWQNRNNWVWNNMKEQGQQIGINAMRLWDEWEIVQAVNNSSRETDQQQYSLQWQPPSQGKYKCNVDAGFHNDVRKTSVGWCVRDHRGKFILGGTSWIQGRCSTNEGEAIAMLEAMKELSQKGFRNVIFETDSQNVVNAIVI</sequence>
<evidence type="ECO:0000313" key="2">
    <source>
        <dbReference type="Proteomes" id="UP001177021"/>
    </source>
</evidence>
<gene>
    <name evidence="1" type="ORF">MILVUS5_LOCUS29965</name>
</gene>
<name>A0ACB0L8B5_TRIPR</name>
<organism evidence="1 2">
    <name type="scientific">Trifolium pratense</name>
    <name type="common">Red clover</name>
    <dbReference type="NCBI Taxonomy" id="57577"/>
    <lineage>
        <taxon>Eukaryota</taxon>
        <taxon>Viridiplantae</taxon>
        <taxon>Streptophyta</taxon>
        <taxon>Embryophyta</taxon>
        <taxon>Tracheophyta</taxon>
        <taxon>Spermatophyta</taxon>
        <taxon>Magnoliopsida</taxon>
        <taxon>eudicotyledons</taxon>
        <taxon>Gunneridae</taxon>
        <taxon>Pentapetalae</taxon>
        <taxon>rosids</taxon>
        <taxon>fabids</taxon>
        <taxon>Fabales</taxon>
        <taxon>Fabaceae</taxon>
        <taxon>Papilionoideae</taxon>
        <taxon>50 kb inversion clade</taxon>
        <taxon>NPAAA clade</taxon>
        <taxon>Hologalegina</taxon>
        <taxon>IRL clade</taxon>
        <taxon>Trifolieae</taxon>
        <taxon>Trifolium</taxon>
    </lineage>
</organism>
<dbReference type="EMBL" id="CASHSV030000409">
    <property type="protein sequence ID" value="CAJ2664853.1"/>
    <property type="molecule type" value="Genomic_DNA"/>
</dbReference>
<proteinExistence type="predicted"/>
<comment type="caution">
    <text evidence="1">The sequence shown here is derived from an EMBL/GenBank/DDBJ whole genome shotgun (WGS) entry which is preliminary data.</text>
</comment>
<reference evidence="1" key="1">
    <citation type="submission" date="2023-10" db="EMBL/GenBank/DDBJ databases">
        <authorList>
            <person name="Rodriguez Cubillos JULIANA M."/>
            <person name="De Vega J."/>
        </authorList>
    </citation>
    <scope>NUCLEOTIDE SEQUENCE</scope>
</reference>